<evidence type="ECO:0000313" key="2">
    <source>
        <dbReference type="EMBL" id="RIB11136.1"/>
    </source>
</evidence>
<organism evidence="2 3">
    <name type="scientific">Gigaspora rosea</name>
    <dbReference type="NCBI Taxonomy" id="44941"/>
    <lineage>
        <taxon>Eukaryota</taxon>
        <taxon>Fungi</taxon>
        <taxon>Fungi incertae sedis</taxon>
        <taxon>Mucoromycota</taxon>
        <taxon>Glomeromycotina</taxon>
        <taxon>Glomeromycetes</taxon>
        <taxon>Diversisporales</taxon>
        <taxon>Gigasporaceae</taxon>
        <taxon>Gigaspora</taxon>
    </lineage>
</organism>
<name>A0A397UVA5_9GLOM</name>
<gene>
    <name evidence="2" type="ORF">C2G38_2104368</name>
</gene>
<keyword evidence="3" id="KW-1185">Reference proteome</keyword>
<dbReference type="EMBL" id="QKWP01001169">
    <property type="protein sequence ID" value="RIB11136.1"/>
    <property type="molecule type" value="Genomic_DNA"/>
</dbReference>
<sequence>MKVKDTDEILGAYNPINWDKSVNGYINCDDSFIFSLKNGNINSSILSRVVDAEYAVGCDPNNGPCFGQLDLDIFDDFEDNGCSHRESSYEKAIRDTEGDFSITEYEVFQIKRK</sequence>
<dbReference type="AlphaFoldDB" id="A0A397UVA5"/>
<dbReference type="PROSITE" id="PS51886">
    <property type="entry name" value="TLDC"/>
    <property type="match status" value="1"/>
</dbReference>
<dbReference type="Proteomes" id="UP000266673">
    <property type="component" value="Unassembled WGS sequence"/>
</dbReference>
<comment type="caution">
    <text evidence="2">The sequence shown here is derived from an EMBL/GenBank/DDBJ whole genome shotgun (WGS) entry which is preliminary data.</text>
</comment>
<dbReference type="OrthoDB" id="2340634at2759"/>
<evidence type="ECO:0000313" key="3">
    <source>
        <dbReference type="Proteomes" id="UP000266673"/>
    </source>
</evidence>
<dbReference type="InterPro" id="IPR006571">
    <property type="entry name" value="TLDc_dom"/>
</dbReference>
<dbReference type="Pfam" id="PF07534">
    <property type="entry name" value="TLD"/>
    <property type="match status" value="1"/>
</dbReference>
<proteinExistence type="predicted"/>
<evidence type="ECO:0000259" key="1">
    <source>
        <dbReference type="PROSITE" id="PS51886"/>
    </source>
</evidence>
<feature type="domain" description="TLDc" evidence="1">
    <location>
        <begin position="1"/>
        <end position="111"/>
    </location>
</feature>
<protein>
    <recommendedName>
        <fullName evidence="1">TLDc domain-containing protein</fullName>
    </recommendedName>
</protein>
<reference evidence="2 3" key="1">
    <citation type="submission" date="2018-06" db="EMBL/GenBank/DDBJ databases">
        <title>Comparative genomics reveals the genomic features of Rhizophagus irregularis, R. cerebriforme, R. diaphanum and Gigaspora rosea, and their symbiotic lifestyle signature.</title>
        <authorList>
            <person name="Morin E."/>
            <person name="San Clemente H."/>
            <person name="Chen E.C.H."/>
            <person name="De La Providencia I."/>
            <person name="Hainaut M."/>
            <person name="Kuo A."/>
            <person name="Kohler A."/>
            <person name="Murat C."/>
            <person name="Tang N."/>
            <person name="Roy S."/>
            <person name="Loubradou J."/>
            <person name="Henrissat B."/>
            <person name="Grigoriev I.V."/>
            <person name="Corradi N."/>
            <person name="Roux C."/>
            <person name="Martin F.M."/>
        </authorList>
    </citation>
    <scope>NUCLEOTIDE SEQUENCE [LARGE SCALE GENOMIC DNA]</scope>
    <source>
        <strain evidence="2 3">DAOM 194757</strain>
    </source>
</reference>
<accession>A0A397UVA5</accession>